<dbReference type="AlphaFoldDB" id="A0A4S8QMR0"/>
<gene>
    <name evidence="2" type="ORF">BGAL_0567g00010</name>
</gene>
<evidence type="ECO:0000313" key="2">
    <source>
        <dbReference type="EMBL" id="THV44852.1"/>
    </source>
</evidence>
<dbReference type="Proteomes" id="UP000308671">
    <property type="component" value="Unassembled WGS sequence"/>
</dbReference>
<sequence>MSVLDKNQVRLSDLDYFRATIVEYYHWGTIKFFAVSCPKNDCQGIKSRHVENWIEHLKTHKGAKWNKAQLDLSNEERCLMFCGRRINGQEKDIRQWVMTQQVEQKHAFRCAIIEKEDPYKPGERQPHHATHHTRKEPKEPKDHSPATSGSPSEEWTGGYGKTILQITFGILVLGAVGHYTGCTQDDILCIIKTSCRTIFKTSPALMKDLVCCVWHTMFRKTNSNLENPNPTASNNANVTVPDIIMINTVTDLVNQYEPSRTTSFADHITSTFATATASSSIAPVTRNGTTASIPTPAVSQEKVAVFLNAIYDMKRKDQTSE</sequence>
<proteinExistence type="predicted"/>
<reference evidence="2 3" key="1">
    <citation type="submission" date="2017-12" db="EMBL/GenBank/DDBJ databases">
        <title>Comparative genomics of Botrytis spp.</title>
        <authorList>
            <person name="Valero-Jimenez C.A."/>
            <person name="Tapia P."/>
            <person name="Veloso J."/>
            <person name="Silva-Moreno E."/>
            <person name="Staats M."/>
            <person name="Valdes J.H."/>
            <person name="Van Kan J.A.L."/>
        </authorList>
    </citation>
    <scope>NUCLEOTIDE SEQUENCE [LARGE SCALE GENOMIC DNA]</scope>
    <source>
        <strain evidence="2 3">MUCL435</strain>
    </source>
</reference>
<protein>
    <submittedName>
        <fullName evidence="2">Uncharacterized protein</fullName>
    </submittedName>
</protein>
<name>A0A4S8QMR0_9HELO</name>
<dbReference type="OrthoDB" id="10478900at2759"/>
<dbReference type="EMBL" id="PQXL01000566">
    <property type="protein sequence ID" value="THV44852.1"/>
    <property type="molecule type" value="Genomic_DNA"/>
</dbReference>
<evidence type="ECO:0000256" key="1">
    <source>
        <dbReference type="SAM" id="MobiDB-lite"/>
    </source>
</evidence>
<comment type="caution">
    <text evidence="2">The sequence shown here is derived from an EMBL/GenBank/DDBJ whole genome shotgun (WGS) entry which is preliminary data.</text>
</comment>
<evidence type="ECO:0000313" key="3">
    <source>
        <dbReference type="Proteomes" id="UP000308671"/>
    </source>
</evidence>
<feature type="region of interest" description="Disordered" evidence="1">
    <location>
        <begin position="118"/>
        <end position="155"/>
    </location>
</feature>
<keyword evidence="3" id="KW-1185">Reference proteome</keyword>
<accession>A0A4S8QMR0</accession>
<organism evidence="2 3">
    <name type="scientific">Botrytis galanthina</name>
    <dbReference type="NCBI Taxonomy" id="278940"/>
    <lineage>
        <taxon>Eukaryota</taxon>
        <taxon>Fungi</taxon>
        <taxon>Dikarya</taxon>
        <taxon>Ascomycota</taxon>
        <taxon>Pezizomycotina</taxon>
        <taxon>Leotiomycetes</taxon>
        <taxon>Helotiales</taxon>
        <taxon>Sclerotiniaceae</taxon>
        <taxon>Botrytis</taxon>
    </lineage>
</organism>